<gene>
    <name evidence="1" type="ORF">C1645_485241</name>
</gene>
<organism evidence="1 2">
    <name type="scientific">Glomus cerebriforme</name>
    <dbReference type="NCBI Taxonomy" id="658196"/>
    <lineage>
        <taxon>Eukaryota</taxon>
        <taxon>Fungi</taxon>
        <taxon>Fungi incertae sedis</taxon>
        <taxon>Mucoromycota</taxon>
        <taxon>Glomeromycotina</taxon>
        <taxon>Glomeromycetes</taxon>
        <taxon>Glomerales</taxon>
        <taxon>Glomeraceae</taxon>
        <taxon>Glomus</taxon>
    </lineage>
</organism>
<dbReference type="EMBL" id="QKYT01000061">
    <property type="protein sequence ID" value="RIA95434.1"/>
    <property type="molecule type" value="Genomic_DNA"/>
</dbReference>
<name>A0A397TKP7_9GLOM</name>
<sequence>MEYLEITTLEELKQLRNKLNTDRDRFRSGHDFNNENESFSSINATNEHFSISTQAGSPSPESVPTNIEYEKLIREYFTNNLHSKCTFPISSYELLKRLASWQITRTIPFTKKSLNNLEKALITLSKIWGPNVVLIKEKQINKNNKLIVEKVDIEKLGVINIIERLDYSILIKLFILKPKDQNLNVENLGDYYISVP</sequence>
<dbReference type="Proteomes" id="UP000265703">
    <property type="component" value="Unassembled WGS sequence"/>
</dbReference>
<evidence type="ECO:0000313" key="1">
    <source>
        <dbReference type="EMBL" id="RIA95434.1"/>
    </source>
</evidence>
<dbReference type="AlphaFoldDB" id="A0A397TKP7"/>
<evidence type="ECO:0000313" key="2">
    <source>
        <dbReference type="Proteomes" id="UP000265703"/>
    </source>
</evidence>
<comment type="caution">
    <text evidence="1">The sequence shown here is derived from an EMBL/GenBank/DDBJ whole genome shotgun (WGS) entry which is preliminary data.</text>
</comment>
<keyword evidence="2" id="KW-1185">Reference proteome</keyword>
<reference evidence="1 2" key="1">
    <citation type="submission" date="2018-06" db="EMBL/GenBank/DDBJ databases">
        <title>Comparative genomics reveals the genomic features of Rhizophagus irregularis, R. cerebriforme, R. diaphanum and Gigaspora rosea, and their symbiotic lifestyle signature.</title>
        <authorList>
            <person name="Morin E."/>
            <person name="San Clemente H."/>
            <person name="Chen E.C.H."/>
            <person name="De La Providencia I."/>
            <person name="Hainaut M."/>
            <person name="Kuo A."/>
            <person name="Kohler A."/>
            <person name="Murat C."/>
            <person name="Tang N."/>
            <person name="Roy S."/>
            <person name="Loubradou J."/>
            <person name="Henrissat B."/>
            <person name="Grigoriev I.V."/>
            <person name="Corradi N."/>
            <person name="Roux C."/>
            <person name="Martin F.M."/>
        </authorList>
    </citation>
    <scope>NUCLEOTIDE SEQUENCE [LARGE SCALE GENOMIC DNA]</scope>
    <source>
        <strain evidence="1 2">DAOM 227022</strain>
    </source>
</reference>
<accession>A0A397TKP7</accession>
<proteinExistence type="predicted"/>
<protein>
    <submittedName>
        <fullName evidence="1">Uncharacterized protein</fullName>
    </submittedName>
</protein>